<keyword evidence="3" id="KW-1185">Reference proteome</keyword>
<dbReference type="AlphaFoldDB" id="A0AAV2ETU7"/>
<sequence length="101" mass="11984">MVSYCFPGSETVDGHQWMQYLKKFHHQWCSLYLRDQFTAGMLTTQASESCNAQVRIFLKPKHNLDEFFINFNCLLADKRRKETESDYDGKQSALTYCWRKA</sequence>
<reference evidence="2 3" key="1">
    <citation type="submission" date="2024-04" db="EMBL/GenBank/DDBJ databases">
        <authorList>
            <person name="Fracassetti M."/>
        </authorList>
    </citation>
    <scope>NUCLEOTIDE SEQUENCE [LARGE SCALE GENOMIC DNA]</scope>
</reference>
<comment type="similarity">
    <text evidence="1">Belongs to the FHY3/FAR1 family.</text>
</comment>
<comment type="subcellular location">
    <subcellularLocation>
        <location evidence="1">Nucleus</location>
    </subcellularLocation>
</comment>
<dbReference type="InterPro" id="IPR031052">
    <property type="entry name" value="FHY3/FAR1"/>
</dbReference>
<evidence type="ECO:0000256" key="1">
    <source>
        <dbReference type="RuleBase" id="RU367018"/>
    </source>
</evidence>
<gene>
    <name evidence="2" type="ORF">LTRI10_LOCUS30089</name>
</gene>
<keyword evidence="1" id="KW-0539">Nucleus</keyword>
<organism evidence="2 3">
    <name type="scientific">Linum trigynum</name>
    <dbReference type="NCBI Taxonomy" id="586398"/>
    <lineage>
        <taxon>Eukaryota</taxon>
        <taxon>Viridiplantae</taxon>
        <taxon>Streptophyta</taxon>
        <taxon>Embryophyta</taxon>
        <taxon>Tracheophyta</taxon>
        <taxon>Spermatophyta</taxon>
        <taxon>Magnoliopsida</taxon>
        <taxon>eudicotyledons</taxon>
        <taxon>Gunneridae</taxon>
        <taxon>Pentapetalae</taxon>
        <taxon>rosids</taxon>
        <taxon>fabids</taxon>
        <taxon>Malpighiales</taxon>
        <taxon>Linaceae</taxon>
        <taxon>Linum</taxon>
    </lineage>
</organism>
<dbReference type="GO" id="GO:0005634">
    <property type="term" value="C:nucleus"/>
    <property type="evidence" value="ECO:0007669"/>
    <property type="project" value="UniProtKB-SubCell"/>
</dbReference>
<dbReference type="PANTHER" id="PTHR31669:SF251">
    <property type="entry name" value="PROTEIN FAR1-RELATED SEQUENCE"/>
    <property type="match status" value="1"/>
</dbReference>
<dbReference type="GO" id="GO:0006355">
    <property type="term" value="P:regulation of DNA-templated transcription"/>
    <property type="evidence" value="ECO:0007669"/>
    <property type="project" value="UniProtKB-UniRule"/>
</dbReference>
<evidence type="ECO:0000313" key="3">
    <source>
        <dbReference type="Proteomes" id="UP001497516"/>
    </source>
</evidence>
<accession>A0AAV2ETU7</accession>
<proteinExistence type="inferred from homology"/>
<dbReference type="Proteomes" id="UP001497516">
    <property type="component" value="Chromosome 5"/>
</dbReference>
<dbReference type="PANTHER" id="PTHR31669">
    <property type="entry name" value="PROTEIN FAR1-RELATED SEQUENCE 10-RELATED"/>
    <property type="match status" value="1"/>
</dbReference>
<name>A0AAV2ETU7_9ROSI</name>
<protein>
    <recommendedName>
        <fullName evidence="1">Protein FAR1-RELATED SEQUENCE</fullName>
    </recommendedName>
</protein>
<keyword evidence="1" id="KW-0862">Zinc</keyword>
<evidence type="ECO:0000313" key="2">
    <source>
        <dbReference type="EMBL" id="CAL1389214.1"/>
    </source>
</evidence>
<dbReference type="EMBL" id="OZ034818">
    <property type="protein sequence ID" value="CAL1389214.1"/>
    <property type="molecule type" value="Genomic_DNA"/>
</dbReference>
<keyword evidence="1" id="KW-0863">Zinc-finger</keyword>
<comment type="function">
    <text evidence="1">Putative transcription activator involved in regulating light control of development.</text>
</comment>
<keyword evidence="1" id="KW-0479">Metal-binding</keyword>
<dbReference type="GO" id="GO:0008270">
    <property type="term" value="F:zinc ion binding"/>
    <property type="evidence" value="ECO:0007669"/>
    <property type="project" value="UniProtKB-UniRule"/>
</dbReference>